<dbReference type="FunFam" id="3.30.160.60:FF:000096">
    <property type="entry name" value="Zinc finger and BTB domain-containing protein 18 isoform 1"/>
    <property type="match status" value="1"/>
</dbReference>
<dbReference type="PROSITE" id="PS50157">
    <property type="entry name" value="ZINC_FINGER_C2H2_2"/>
    <property type="match status" value="25"/>
</dbReference>
<dbReference type="Gene3D" id="3.30.160.60">
    <property type="entry name" value="Classic Zinc Finger"/>
    <property type="match status" value="17"/>
</dbReference>
<organism evidence="13 14">
    <name type="scientific">Patella caerulea</name>
    <name type="common">Rayed Mediterranean limpet</name>
    <dbReference type="NCBI Taxonomy" id="87958"/>
    <lineage>
        <taxon>Eukaryota</taxon>
        <taxon>Metazoa</taxon>
        <taxon>Spiralia</taxon>
        <taxon>Lophotrochozoa</taxon>
        <taxon>Mollusca</taxon>
        <taxon>Gastropoda</taxon>
        <taxon>Patellogastropoda</taxon>
        <taxon>Patelloidea</taxon>
        <taxon>Patellidae</taxon>
        <taxon>Patella</taxon>
    </lineage>
</organism>
<dbReference type="SMART" id="SM00355">
    <property type="entry name" value="ZnF_C2H2"/>
    <property type="match status" value="29"/>
</dbReference>
<feature type="domain" description="C2H2-type" evidence="12">
    <location>
        <begin position="134"/>
        <end position="161"/>
    </location>
</feature>
<sequence>METIVKKGDARPRIMLNGDKSCLFCSKVFSDYSNCRKHMLRHGQKKGNECEICHQLFQGRQLMLQHMMFEHKDQKYEYKCDICDLVFMDMDKLHEHTSELHQIEIQCVICYENFLTNEDLTRHMADHVNNKTALVCDLCGKYYRSRYNLNVHMKSHTGEKPFECSHCDQAFARRMYLFRHIETKHTAHMPYHCALCDVSFKTILQLRNHVKRKVHQQNQNNENPKNETLDKNYVCPHCSKTFAQQTYLTIHLRTHSTKKKYFCPICSRGFAQVGNMRLHIQRIHKPKIHPKLIKNREVFTCDVCQEEFYTKRSLCHHQTKRHKPKPDLNCKICHKTFSDQPRLRMHELTHDKDASIKCKSCNKTFFSTSNLSRHHKTCAFFLQGVQFSESSSTVVKEEIVTEEIVTSNGNQVIEDEQLKDVLSCVIKIEPAPDHEYVEIPQQDNNIAQQINLDDYTETEESYNYAEPTDENENQNQEVIFKEDYEDVIDERETAISYSLTNQSDHQIHNLNEMIQSEQFKQNITSIILFDPATQESLPGSESTESAINNLTYDTLTENNYSENIQSGLTIENSHDESVQSHITEEYDHGGNIQPDLTIVNNQSESVQSDLTIANNHDEDIQSDLTIENNQEEDIQSDLPLENNQGEDIQSDLPLENNQGEDIQSDLPLENNRAEDIQSDLPLENNQGEDIQSDLPLENNQGEDIQSDLPLENNRAEDIQSDLPLENNQEEDIQSDLPLENSHDEDIQSDLTIENNQIEDIQSDLTKDDNHAEYIQSDLTTNNSCVENRQSQQVELNDVISINDFEGLKVVPEMDDWSNNAHQIIVYKMDDNIVEISYVYQQTPNEPIVEEEVTTTILESNGEHNVTMETDIQQNAEIASSDVISALVDQSTHAVPIDIVEVKDQLAINDPGVKTNFRKGKATKRSRKLSSGRHVCTACGKEFANKSNLNHHERRHDQNKSNECSICKRLFQGRQQVFQHKILEHGLKPTYFSCNICQSEVTTEDELRQHQTDVHAEEYPYECPKCFRRYQNSEEYNLHVSFHAKPYKCQMCDKGYDTQNSLSTHLRFHEENKKYQCDVCGKSFGASCHLKAHSFTHHDQKPFTCQTCGRGYKRSKDLEKHMKTHERATKSAGKSKTKKTDKLYKCSVCNKIFNQQTYLTVHMRTHTREHPYFCPICGKTFVQNGNMQKHVRAHSKPKKPTDWLKCDECVEVFRSMAELNKHKKFQHSDGCSTFICQTCFKVFNTSRSLDLHMASHEDFENVECEVCHKYFRNKLALEKHKLVHVGPGVRCPICNIKCCGDQVLKGHIERQHNPENDFECSVCQRRYPNQDKLDMHLKTHRNKPHKCTICDKSYYDPKTLKEHIEMHGAKREYQCDVCSKMFINRSRLRRHVKIHIRKNEIINDRAELNGFGNVHKSKPFSPMVHKSTNKPSIKIFISSDSFECVDCKQTFMDNQSFLEHVKLHKLAKPTPLDP</sequence>
<gene>
    <name evidence="13" type="ORF">SNE40_017275</name>
</gene>
<evidence type="ECO:0000256" key="10">
    <source>
        <dbReference type="PROSITE-ProRule" id="PRU00042"/>
    </source>
</evidence>
<dbReference type="PANTHER" id="PTHR24376:SF235">
    <property type="entry name" value="C2H2-TYPE DOMAIN-CONTAINING PROTEIN"/>
    <property type="match status" value="1"/>
</dbReference>
<keyword evidence="5" id="KW-0862">Zinc</keyword>
<feature type="domain" description="C2H2-type" evidence="12">
    <location>
        <begin position="1074"/>
        <end position="1101"/>
    </location>
</feature>
<dbReference type="Pfam" id="PF12874">
    <property type="entry name" value="zf-met"/>
    <property type="match status" value="1"/>
</dbReference>
<feature type="domain" description="C2H2-type" evidence="12">
    <location>
        <begin position="191"/>
        <end position="220"/>
    </location>
</feature>
<feature type="domain" description="C2H2-type" evidence="12">
    <location>
        <begin position="1441"/>
        <end position="1468"/>
    </location>
</feature>
<dbReference type="GO" id="GO:0005634">
    <property type="term" value="C:nucleus"/>
    <property type="evidence" value="ECO:0007669"/>
    <property type="project" value="UniProtKB-SubCell"/>
</dbReference>
<proteinExistence type="predicted"/>
<keyword evidence="9" id="KW-0539">Nucleus</keyword>
<feature type="domain" description="C2H2-type" evidence="12">
    <location>
        <begin position="299"/>
        <end position="326"/>
    </location>
</feature>
<evidence type="ECO:0000256" key="5">
    <source>
        <dbReference type="ARBA" id="ARBA00022833"/>
    </source>
</evidence>
<feature type="domain" description="C2H2-type" evidence="12">
    <location>
        <begin position="1372"/>
        <end position="1399"/>
    </location>
</feature>
<feature type="domain" description="C2H2-type" evidence="12">
    <location>
        <begin position="105"/>
        <end position="132"/>
    </location>
</feature>
<dbReference type="PROSITE" id="PS00028">
    <property type="entry name" value="ZINC_FINGER_C2H2_1"/>
    <property type="match status" value="26"/>
</dbReference>
<dbReference type="InterPro" id="IPR013087">
    <property type="entry name" value="Znf_C2H2_type"/>
</dbReference>
<feature type="domain" description="C2H2-type" evidence="12">
    <location>
        <begin position="991"/>
        <end position="1019"/>
    </location>
</feature>
<dbReference type="FunFam" id="3.30.160.60:FF:000110">
    <property type="entry name" value="Zinc finger protein-like"/>
    <property type="match status" value="1"/>
</dbReference>
<dbReference type="PANTHER" id="PTHR24376">
    <property type="entry name" value="ZINC FINGER PROTEIN"/>
    <property type="match status" value="1"/>
</dbReference>
<feature type="domain" description="C2H2-type" evidence="12">
    <location>
        <begin position="233"/>
        <end position="260"/>
    </location>
</feature>
<feature type="region of interest" description="Disordered" evidence="11">
    <location>
        <begin position="633"/>
        <end position="740"/>
    </location>
</feature>
<reference evidence="13 14" key="1">
    <citation type="submission" date="2024-01" db="EMBL/GenBank/DDBJ databases">
        <title>The genome of the rayed Mediterranean limpet Patella caerulea (Linnaeus, 1758).</title>
        <authorList>
            <person name="Anh-Thu Weber A."/>
            <person name="Halstead-Nussloch G."/>
        </authorList>
    </citation>
    <scope>NUCLEOTIDE SEQUENCE [LARGE SCALE GENOMIC DNA]</scope>
    <source>
        <strain evidence="13">AATW-2023a</strain>
        <tissue evidence="13">Whole specimen</tissue>
    </source>
</reference>
<dbReference type="FunFam" id="3.30.160.60:FF:000875">
    <property type="entry name" value="zinc finger protein 236 isoform X7"/>
    <property type="match status" value="1"/>
</dbReference>
<evidence type="ECO:0000313" key="13">
    <source>
        <dbReference type="EMBL" id="KAK6173901.1"/>
    </source>
</evidence>
<comment type="caution">
    <text evidence="13">The sequence shown here is derived from an EMBL/GenBank/DDBJ whole genome shotgun (WGS) entry which is preliminary data.</text>
</comment>
<feature type="domain" description="C2H2-type" evidence="12">
    <location>
        <begin position="261"/>
        <end position="284"/>
    </location>
</feature>
<evidence type="ECO:0000256" key="7">
    <source>
        <dbReference type="ARBA" id="ARBA00023125"/>
    </source>
</evidence>
<feature type="domain" description="C2H2-type" evidence="12">
    <location>
        <begin position="356"/>
        <end position="377"/>
    </location>
</feature>
<feature type="domain" description="C2H2-type" evidence="12">
    <location>
        <begin position="1344"/>
        <end position="1371"/>
    </location>
</feature>
<keyword evidence="8" id="KW-0804">Transcription</keyword>
<evidence type="ECO:0000313" key="14">
    <source>
        <dbReference type="Proteomes" id="UP001347796"/>
    </source>
</evidence>
<dbReference type="Proteomes" id="UP001347796">
    <property type="component" value="Unassembled WGS sequence"/>
</dbReference>
<dbReference type="InterPro" id="IPR036236">
    <property type="entry name" value="Znf_C2H2_sf"/>
</dbReference>
<evidence type="ECO:0000256" key="11">
    <source>
        <dbReference type="SAM" id="MobiDB-lite"/>
    </source>
</evidence>
<name>A0AAN8JDH6_PATCE</name>
<keyword evidence="6" id="KW-0805">Transcription regulation</keyword>
<dbReference type="Pfam" id="PF00096">
    <property type="entry name" value="zf-C2H2"/>
    <property type="match status" value="10"/>
</dbReference>
<dbReference type="EMBL" id="JAZGQO010000011">
    <property type="protein sequence ID" value="KAK6173901.1"/>
    <property type="molecule type" value="Genomic_DNA"/>
</dbReference>
<dbReference type="SUPFAM" id="SSF57667">
    <property type="entry name" value="beta-beta-alpha zinc fingers"/>
    <property type="match status" value="13"/>
</dbReference>
<evidence type="ECO:0000256" key="1">
    <source>
        <dbReference type="ARBA" id="ARBA00004123"/>
    </source>
</evidence>
<protein>
    <recommendedName>
        <fullName evidence="12">C2H2-type domain-containing protein</fullName>
    </recommendedName>
</protein>
<dbReference type="GO" id="GO:0003677">
    <property type="term" value="F:DNA binding"/>
    <property type="evidence" value="ECO:0007669"/>
    <property type="project" value="UniProtKB-KW"/>
</dbReference>
<keyword evidence="2" id="KW-0479">Metal-binding</keyword>
<feature type="domain" description="C2H2-type" evidence="12">
    <location>
        <begin position="1261"/>
        <end position="1288"/>
    </location>
</feature>
<feature type="domain" description="C2H2-type" evidence="12">
    <location>
        <begin position="78"/>
        <end position="106"/>
    </location>
</feature>
<feature type="domain" description="C2H2-type" evidence="12">
    <location>
        <begin position="1171"/>
        <end position="1198"/>
    </location>
</feature>
<feature type="domain" description="C2H2-type" evidence="12">
    <location>
        <begin position="20"/>
        <end position="47"/>
    </location>
</feature>
<feature type="domain" description="C2H2-type" evidence="12">
    <location>
        <begin position="1046"/>
        <end position="1073"/>
    </location>
</feature>
<evidence type="ECO:0000256" key="2">
    <source>
        <dbReference type="ARBA" id="ARBA00022723"/>
    </source>
</evidence>
<keyword evidence="4 10" id="KW-0863">Zinc-finger</keyword>
<dbReference type="GO" id="GO:0008270">
    <property type="term" value="F:zinc ion binding"/>
    <property type="evidence" value="ECO:0007669"/>
    <property type="project" value="UniProtKB-KW"/>
</dbReference>
<feature type="domain" description="C2H2-type" evidence="12">
    <location>
        <begin position="933"/>
        <end position="960"/>
    </location>
</feature>
<evidence type="ECO:0000259" key="12">
    <source>
        <dbReference type="PROSITE" id="PS50157"/>
    </source>
</evidence>
<accession>A0AAN8JDH6</accession>
<feature type="domain" description="C2H2-type" evidence="12">
    <location>
        <begin position="1203"/>
        <end position="1227"/>
    </location>
</feature>
<keyword evidence="3" id="KW-0677">Repeat</keyword>
<dbReference type="FunFam" id="3.30.160.60:FF:000325">
    <property type="entry name" value="ZFP90 zinc finger protein"/>
    <property type="match status" value="1"/>
</dbReference>
<dbReference type="FunFam" id="3.30.160.60:FF:000100">
    <property type="entry name" value="Zinc finger 45-like"/>
    <property type="match status" value="2"/>
</dbReference>
<feature type="domain" description="C2H2-type" evidence="12">
    <location>
        <begin position="1102"/>
        <end position="1129"/>
    </location>
</feature>
<feature type="domain" description="C2H2-type" evidence="12">
    <location>
        <begin position="1233"/>
        <end position="1260"/>
    </location>
</feature>
<feature type="domain" description="C2H2-type" evidence="12">
    <location>
        <begin position="1317"/>
        <end position="1344"/>
    </location>
</feature>
<evidence type="ECO:0000256" key="3">
    <source>
        <dbReference type="ARBA" id="ARBA00022737"/>
    </source>
</evidence>
<feature type="domain" description="C2H2-type" evidence="12">
    <location>
        <begin position="328"/>
        <end position="355"/>
    </location>
</feature>
<comment type="subcellular location">
    <subcellularLocation>
        <location evidence="1">Nucleus</location>
    </subcellularLocation>
</comment>
<dbReference type="FunFam" id="3.30.160.60:FF:000446">
    <property type="entry name" value="Zinc finger protein"/>
    <property type="match status" value="1"/>
</dbReference>
<evidence type="ECO:0000256" key="6">
    <source>
        <dbReference type="ARBA" id="ARBA00023015"/>
    </source>
</evidence>
<keyword evidence="7" id="KW-0238">DNA-binding</keyword>
<feature type="domain" description="C2H2-type" evidence="12">
    <location>
        <begin position="162"/>
        <end position="190"/>
    </location>
</feature>
<feature type="domain" description="C2H2-type" evidence="12">
    <location>
        <begin position="1143"/>
        <end position="1170"/>
    </location>
</feature>
<dbReference type="Pfam" id="PF13912">
    <property type="entry name" value="zf-C2H2_6"/>
    <property type="match status" value="3"/>
</dbReference>
<evidence type="ECO:0000256" key="8">
    <source>
        <dbReference type="ARBA" id="ARBA00023163"/>
    </source>
</evidence>
<keyword evidence="14" id="KW-1185">Reference proteome</keyword>
<evidence type="ECO:0000256" key="9">
    <source>
        <dbReference type="ARBA" id="ARBA00023242"/>
    </source>
</evidence>
<evidence type="ECO:0000256" key="4">
    <source>
        <dbReference type="ARBA" id="ARBA00022771"/>
    </source>
</evidence>